<proteinExistence type="predicted"/>
<name>A0A7T8JVF9_CALRO</name>
<protein>
    <submittedName>
        <fullName evidence="1">Uncharacterized protein</fullName>
    </submittedName>
</protein>
<accession>A0A7T8JVF9</accession>
<sequence>MGPWVPPNLIGEFWGYKSPANGPSGSAEHNYYILGLQIPRQWDLGFRQT</sequence>
<dbReference type="EMBL" id="CP045905">
    <property type="protein sequence ID" value="QQP36687.1"/>
    <property type="molecule type" value="Genomic_DNA"/>
</dbReference>
<dbReference type="Proteomes" id="UP000595437">
    <property type="component" value="Chromosome 16"/>
</dbReference>
<reference evidence="2" key="1">
    <citation type="submission" date="2021-01" db="EMBL/GenBank/DDBJ databases">
        <title>Caligus Genome Assembly.</title>
        <authorList>
            <person name="Gallardo-Escarate C."/>
        </authorList>
    </citation>
    <scope>NUCLEOTIDE SEQUENCE [LARGE SCALE GENOMIC DNA]</scope>
</reference>
<organism evidence="1 2">
    <name type="scientific">Caligus rogercresseyi</name>
    <name type="common">Sea louse</name>
    <dbReference type="NCBI Taxonomy" id="217165"/>
    <lineage>
        <taxon>Eukaryota</taxon>
        <taxon>Metazoa</taxon>
        <taxon>Ecdysozoa</taxon>
        <taxon>Arthropoda</taxon>
        <taxon>Crustacea</taxon>
        <taxon>Multicrustacea</taxon>
        <taxon>Hexanauplia</taxon>
        <taxon>Copepoda</taxon>
        <taxon>Siphonostomatoida</taxon>
        <taxon>Caligidae</taxon>
        <taxon>Caligus</taxon>
    </lineage>
</organism>
<evidence type="ECO:0000313" key="1">
    <source>
        <dbReference type="EMBL" id="QQP36687.1"/>
    </source>
</evidence>
<gene>
    <name evidence="1" type="ORF">FKW44_021858</name>
</gene>
<dbReference type="AlphaFoldDB" id="A0A7T8JVF9"/>
<keyword evidence="2" id="KW-1185">Reference proteome</keyword>
<evidence type="ECO:0000313" key="2">
    <source>
        <dbReference type="Proteomes" id="UP000595437"/>
    </source>
</evidence>